<dbReference type="PANTHER" id="PTHR10566">
    <property type="entry name" value="CHAPERONE-ACTIVITY OF BC1 COMPLEX CABC1 -RELATED"/>
    <property type="match status" value="1"/>
</dbReference>
<dbReference type="OrthoDB" id="9795390at2"/>
<protein>
    <submittedName>
        <fullName evidence="4">Ubiquinone biosynthesis protein UbiB</fullName>
    </submittedName>
</protein>
<evidence type="ECO:0000313" key="5">
    <source>
        <dbReference type="Proteomes" id="UP000319897"/>
    </source>
</evidence>
<feature type="transmembrane region" description="Helical" evidence="2">
    <location>
        <begin position="487"/>
        <end position="506"/>
    </location>
</feature>
<dbReference type="AlphaFoldDB" id="A0A501XMP5"/>
<dbReference type="PANTHER" id="PTHR10566:SF113">
    <property type="entry name" value="PROTEIN ACTIVITY OF BC1 COMPLEX KINASE 7, CHLOROPLASTIC"/>
    <property type="match status" value="1"/>
</dbReference>
<gene>
    <name evidence="4" type="ORF">FJQ54_08055</name>
</gene>
<name>A0A501XMP5_9SPHN</name>
<reference evidence="4 5" key="1">
    <citation type="submission" date="2019-06" db="EMBL/GenBank/DDBJ databases">
        <authorList>
            <person name="Lee I."/>
            <person name="Jang G.I."/>
            <person name="Hwang C.Y."/>
        </authorList>
    </citation>
    <scope>NUCLEOTIDE SEQUENCE [LARGE SCALE GENOMIC DNA]</scope>
    <source>
        <strain evidence="4 5">PAMC 28131</strain>
    </source>
</reference>
<feature type="domain" description="ABC1 atypical kinase-like" evidence="3">
    <location>
        <begin position="90"/>
        <end position="336"/>
    </location>
</feature>
<accession>A0A501XMP5</accession>
<dbReference type="SUPFAM" id="SSF56112">
    <property type="entry name" value="Protein kinase-like (PK-like)"/>
    <property type="match status" value="1"/>
</dbReference>
<dbReference type="EMBL" id="VFSU01000021">
    <property type="protein sequence ID" value="TPE61836.1"/>
    <property type="molecule type" value="Genomic_DNA"/>
</dbReference>
<dbReference type="Proteomes" id="UP000319897">
    <property type="component" value="Unassembled WGS sequence"/>
</dbReference>
<dbReference type="InterPro" id="IPR050154">
    <property type="entry name" value="UbiB_kinase"/>
</dbReference>
<dbReference type="InterPro" id="IPR004147">
    <property type="entry name" value="ABC1_dom"/>
</dbReference>
<keyword evidence="4" id="KW-0830">Ubiquinone</keyword>
<sequence>MPGVTHGWRLLGDARRLAAHGVLRPFEHNPDVPGLARFGARLLRFGTGAPMLPDYAGGLKSCGPAAVKLGQALATRPDLVGPEAAADLRKLQDDLPPAPWPQVEAELNAALPGGWRANLADISQTPAGAASIAQVHRAVTKDGRTIALKLLRPGVEAEFSSALASYAWAAAHVERLGGEFARLKPRVVIETFRQWTHAELDLRREAGNASELAEAVRGEPGIRIPAVLWELTTRRTLALEWVDGIKLTDLAAVNASGVDKSRLAASLVRGFLKQAIGGGFFHADMHQGNMLLTPGGELVLIDFGIMGRLDRRARVYLAEILYGLITGNYRRVAEIHFEAGYVPAHHDIGAFATALRAVGEPIRGQRTRDISVANLLDGLFSITRQFDMAVQPHLLLLQKTMVMVEGVALSLDPDVNMWDVAAPYVKGWIRDELGPEAKAADALIANVRLLKKLPGLAQRFVRALPAESAAPPLPPLPPLPERGPARWPWILLGAALGVGGMLLGGLF</sequence>
<keyword evidence="2" id="KW-0812">Transmembrane</keyword>
<comment type="similarity">
    <text evidence="1">Belongs to the protein kinase superfamily. ADCK protein kinase family.</text>
</comment>
<keyword evidence="5" id="KW-1185">Reference proteome</keyword>
<proteinExistence type="inferred from homology"/>
<keyword evidence="2" id="KW-1133">Transmembrane helix</keyword>
<keyword evidence="2" id="KW-0472">Membrane</keyword>
<dbReference type="Gene3D" id="1.10.510.10">
    <property type="entry name" value="Transferase(Phosphotransferase) domain 1"/>
    <property type="match status" value="1"/>
</dbReference>
<dbReference type="InterPro" id="IPR011009">
    <property type="entry name" value="Kinase-like_dom_sf"/>
</dbReference>
<evidence type="ECO:0000313" key="4">
    <source>
        <dbReference type="EMBL" id="TPE61836.1"/>
    </source>
</evidence>
<comment type="caution">
    <text evidence="4">The sequence shown here is derived from an EMBL/GenBank/DDBJ whole genome shotgun (WGS) entry which is preliminary data.</text>
</comment>
<evidence type="ECO:0000256" key="2">
    <source>
        <dbReference type="SAM" id="Phobius"/>
    </source>
</evidence>
<evidence type="ECO:0000256" key="1">
    <source>
        <dbReference type="ARBA" id="ARBA00009670"/>
    </source>
</evidence>
<organism evidence="4 5">
    <name type="scientific">Sandaracinobacter neustonicus</name>
    <dbReference type="NCBI Taxonomy" id="1715348"/>
    <lineage>
        <taxon>Bacteria</taxon>
        <taxon>Pseudomonadati</taxon>
        <taxon>Pseudomonadota</taxon>
        <taxon>Alphaproteobacteria</taxon>
        <taxon>Sphingomonadales</taxon>
        <taxon>Sphingosinicellaceae</taxon>
        <taxon>Sandaracinobacter</taxon>
    </lineage>
</organism>
<dbReference type="Pfam" id="PF03109">
    <property type="entry name" value="ABC1"/>
    <property type="match status" value="1"/>
</dbReference>
<evidence type="ECO:0000259" key="3">
    <source>
        <dbReference type="Pfam" id="PF03109"/>
    </source>
</evidence>